<protein>
    <submittedName>
        <fullName evidence="1">Uncharacterized protein</fullName>
    </submittedName>
</protein>
<keyword evidence="2" id="KW-1185">Reference proteome</keyword>
<name>A0A4Q7Y8T4_9ACTN</name>
<proteinExistence type="predicted"/>
<dbReference type="EMBL" id="SHKV01000001">
    <property type="protein sequence ID" value="RZU33400.1"/>
    <property type="molecule type" value="Genomic_DNA"/>
</dbReference>
<dbReference type="Proteomes" id="UP000292507">
    <property type="component" value="Unassembled WGS sequence"/>
</dbReference>
<dbReference type="AlphaFoldDB" id="A0A4Q7Y8T4"/>
<evidence type="ECO:0000313" key="1">
    <source>
        <dbReference type="EMBL" id="RZU33400.1"/>
    </source>
</evidence>
<accession>A0A4Q7Y8T4</accession>
<organism evidence="1 2">
    <name type="scientific">Blastococcus saxobsidens</name>
    <dbReference type="NCBI Taxonomy" id="138336"/>
    <lineage>
        <taxon>Bacteria</taxon>
        <taxon>Bacillati</taxon>
        <taxon>Actinomycetota</taxon>
        <taxon>Actinomycetes</taxon>
        <taxon>Geodermatophilales</taxon>
        <taxon>Geodermatophilaceae</taxon>
        <taxon>Blastococcus</taxon>
    </lineage>
</organism>
<gene>
    <name evidence="1" type="ORF">BKA19_3122</name>
</gene>
<evidence type="ECO:0000313" key="2">
    <source>
        <dbReference type="Proteomes" id="UP000292507"/>
    </source>
</evidence>
<reference evidence="1 2" key="1">
    <citation type="submission" date="2019-02" db="EMBL/GenBank/DDBJ databases">
        <title>Sequencing the genomes of 1000 actinobacteria strains.</title>
        <authorList>
            <person name="Klenk H.-P."/>
        </authorList>
    </citation>
    <scope>NUCLEOTIDE SEQUENCE [LARGE SCALE GENOMIC DNA]</scope>
    <source>
        <strain evidence="1 2">DSM 44509</strain>
    </source>
</reference>
<sequence>MTYDAARKASDGFEHGFMKVPMYRAVAEEHGRTLLDYVRAGLLELLDLPETVRSELEAKRPLDVSPTWHEVRGELHGEVQDPHRMGEAGQPYPYVDWHTTLQDVRRLANGQLQITPTMTLIAHLSEGVQITYSSHRIGIGLSDADLFDYQAPG</sequence>
<comment type="caution">
    <text evidence="1">The sequence shown here is derived from an EMBL/GenBank/DDBJ whole genome shotgun (WGS) entry which is preliminary data.</text>
</comment>